<reference evidence="2" key="1">
    <citation type="submission" date="2019-08" db="EMBL/GenBank/DDBJ databases">
        <title>Limnoglobus roseus gen. nov., sp. nov., a novel freshwater planctomycete with a giant genome from the family Gemmataceae.</title>
        <authorList>
            <person name="Kulichevskaya I.S."/>
            <person name="Naumoff D.G."/>
            <person name="Miroshnikov K."/>
            <person name="Ivanova A."/>
            <person name="Philippov D.A."/>
            <person name="Hakobyan A."/>
            <person name="Rijpstra I.C."/>
            <person name="Sinninghe Damste J.S."/>
            <person name="Liesack W."/>
            <person name="Dedysh S.N."/>
        </authorList>
    </citation>
    <scope>NUCLEOTIDE SEQUENCE [LARGE SCALE GENOMIC DNA]</scope>
    <source>
        <strain evidence="2">PX52</strain>
    </source>
</reference>
<dbReference type="RefSeq" id="WP_246173427.1">
    <property type="nucleotide sequence ID" value="NZ_CP042425.1"/>
</dbReference>
<gene>
    <name evidence="1" type="ORF">PX52LOC_04280</name>
</gene>
<sequence>MTEKQWLTAKSPDSLIDLCRDRRKLRLLACACARRMLAALPGDPAFEAIIDAAETYADNAATRPLAVAARKPLRDAAKRLKDAKKPEPLAKAVFILTDLTNDVIEGFTAGIANSSWALGHPNAVAKTNVREEKAVQALLLRDIFGNLFRPVEFDPEWRTSTAVDLAHTAYNARHFGALPILADALQDAGCEDDAILRHCRDEKQVHVRGCWVVDLVLGKS</sequence>
<name>A0A5C1AGM0_9BACT</name>
<keyword evidence="2" id="KW-1185">Reference proteome</keyword>
<dbReference type="EMBL" id="CP042425">
    <property type="protein sequence ID" value="QEL17297.1"/>
    <property type="molecule type" value="Genomic_DNA"/>
</dbReference>
<dbReference type="KEGG" id="lrs:PX52LOC_04280"/>
<evidence type="ECO:0000313" key="1">
    <source>
        <dbReference type="EMBL" id="QEL17297.1"/>
    </source>
</evidence>
<dbReference type="Proteomes" id="UP000324974">
    <property type="component" value="Chromosome"/>
</dbReference>
<dbReference type="AlphaFoldDB" id="A0A5C1AGM0"/>
<evidence type="ECO:0000313" key="2">
    <source>
        <dbReference type="Proteomes" id="UP000324974"/>
    </source>
</evidence>
<protein>
    <recommendedName>
        <fullName evidence="3">SMI1/KNR4 family protein</fullName>
    </recommendedName>
</protein>
<organism evidence="1 2">
    <name type="scientific">Limnoglobus roseus</name>
    <dbReference type="NCBI Taxonomy" id="2598579"/>
    <lineage>
        <taxon>Bacteria</taxon>
        <taxon>Pseudomonadati</taxon>
        <taxon>Planctomycetota</taxon>
        <taxon>Planctomycetia</taxon>
        <taxon>Gemmatales</taxon>
        <taxon>Gemmataceae</taxon>
        <taxon>Limnoglobus</taxon>
    </lineage>
</organism>
<accession>A0A5C1AGM0</accession>
<evidence type="ECO:0008006" key="3">
    <source>
        <dbReference type="Google" id="ProtNLM"/>
    </source>
</evidence>
<proteinExistence type="predicted"/>